<keyword evidence="5" id="KW-0539">Nucleus</keyword>
<feature type="region of interest" description="Disordered" evidence="7">
    <location>
        <begin position="327"/>
        <end position="358"/>
    </location>
</feature>
<evidence type="ECO:0000256" key="5">
    <source>
        <dbReference type="ARBA" id="ARBA00023242"/>
    </source>
</evidence>
<evidence type="ECO:0000256" key="7">
    <source>
        <dbReference type="SAM" id="MobiDB-lite"/>
    </source>
</evidence>
<feature type="compositionally biased region" description="Low complexity" evidence="7">
    <location>
        <begin position="679"/>
        <end position="740"/>
    </location>
</feature>
<proteinExistence type="predicted"/>
<feature type="compositionally biased region" description="Low complexity" evidence="7">
    <location>
        <begin position="1289"/>
        <end position="1299"/>
    </location>
</feature>
<feature type="compositionally biased region" description="Low complexity" evidence="7">
    <location>
        <begin position="605"/>
        <end position="621"/>
    </location>
</feature>
<feature type="domain" description="AP2/ERF" evidence="8">
    <location>
        <begin position="1204"/>
        <end position="1262"/>
    </location>
</feature>
<evidence type="ECO:0000256" key="1">
    <source>
        <dbReference type="ARBA" id="ARBA00004123"/>
    </source>
</evidence>
<evidence type="ECO:0000313" key="10">
    <source>
        <dbReference type="Proteomes" id="UP000612055"/>
    </source>
</evidence>
<evidence type="ECO:0000256" key="3">
    <source>
        <dbReference type="ARBA" id="ARBA00023125"/>
    </source>
</evidence>
<feature type="region of interest" description="Disordered" evidence="7">
    <location>
        <begin position="605"/>
        <end position="624"/>
    </location>
</feature>
<dbReference type="GO" id="GO:0005634">
    <property type="term" value="C:nucleus"/>
    <property type="evidence" value="ECO:0007669"/>
    <property type="project" value="UniProtKB-SubCell"/>
</dbReference>
<protein>
    <recommendedName>
        <fullName evidence="8">AP2/ERF domain-containing protein</fullName>
    </recommendedName>
</protein>
<dbReference type="GO" id="GO:0003677">
    <property type="term" value="F:DNA binding"/>
    <property type="evidence" value="ECO:0007669"/>
    <property type="project" value="UniProtKB-KW"/>
</dbReference>
<feature type="region of interest" description="Disordered" evidence="7">
    <location>
        <begin position="1263"/>
        <end position="1363"/>
    </location>
</feature>
<feature type="region of interest" description="Disordered" evidence="7">
    <location>
        <begin position="1150"/>
        <end position="1206"/>
    </location>
</feature>
<feature type="domain" description="AP2/ERF" evidence="8">
    <location>
        <begin position="1070"/>
        <end position="1130"/>
    </location>
</feature>
<organism evidence="9 10">
    <name type="scientific">Edaphochlamys debaryana</name>
    <dbReference type="NCBI Taxonomy" id="47281"/>
    <lineage>
        <taxon>Eukaryota</taxon>
        <taxon>Viridiplantae</taxon>
        <taxon>Chlorophyta</taxon>
        <taxon>core chlorophytes</taxon>
        <taxon>Chlorophyceae</taxon>
        <taxon>CS clade</taxon>
        <taxon>Chlamydomonadales</taxon>
        <taxon>Chlamydomonadales incertae sedis</taxon>
        <taxon>Edaphochlamys</taxon>
    </lineage>
</organism>
<comment type="caution">
    <text evidence="9">The sequence shown here is derived from an EMBL/GenBank/DDBJ whole genome shotgun (WGS) entry which is preliminary data.</text>
</comment>
<reference evidence="9" key="1">
    <citation type="journal article" date="2020" name="bioRxiv">
        <title>Comparative genomics of Chlamydomonas.</title>
        <authorList>
            <person name="Craig R.J."/>
            <person name="Hasan A.R."/>
            <person name="Ness R.W."/>
            <person name="Keightley P.D."/>
        </authorList>
    </citation>
    <scope>NUCLEOTIDE SEQUENCE</scope>
    <source>
        <strain evidence="9">CCAP 11/70</strain>
    </source>
</reference>
<feature type="region of interest" description="Disordered" evidence="7">
    <location>
        <begin position="1"/>
        <end position="31"/>
    </location>
</feature>
<gene>
    <name evidence="9" type="ORF">HYH03_002313</name>
</gene>
<feature type="compositionally biased region" description="Low complexity" evidence="7">
    <location>
        <begin position="571"/>
        <end position="589"/>
    </location>
</feature>
<dbReference type="Gene3D" id="3.30.730.10">
    <property type="entry name" value="AP2/ERF domain"/>
    <property type="match status" value="2"/>
</dbReference>
<evidence type="ECO:0000256" key="2">
    <source>
        <dbReference type="ARBA" id="ARBA00023015"/>
    </source>
</evidence>
<evidence type="ECO:0000259" key="8">
    <source>
        <dbReference type="PROSITE" id="PS51032"/>
    </source>
</evidence>
<dbReference type="InterPro" id="IPR001471">
    <property type="entry name" value="AP2/ERF_dom"/>
</dbReference>
<dbReference type="InterPro" id="IPR036955">
    <property type="entry name" value="AP2/ERF_dom_sf"/>
</dbReference>
<feature type="coiled-coil region" evidence="6">
    <location>
        <begin position="218"/>
        <end position="266"/>
    </location>
</feature>
<feature type="compositionally biased region" description="Low complexity" evidence="7">
    <location>
        <begin position="765"/>
        <end position="774"/>
    </location>
</feature>
<dbReference type="InterPro" id="IPR016177">
    <property type="entry name" value="DNA-bd_dom_sf"/>
</dbReference>
<dbReference type="PANTHER" id="PTHR45615:SF66">
    <property type="entry name" value="CARD DOMAIN-CONTAINING PROTEIN"/>
    <property type="match status" value="1"/>
</dbReference>
<feature type="compositionally biased region" description="Low complexity" evidence="7">
    <location>
        <begin position="898"/>
        <end position="926"/>
    </location>
</feature>
<dbReference type="GO" id="GO:0003700">
    <property type="term" value="F:DNA-binding transcription factor activity"/>
    <property type="evidence" value="ECO:0007669"/>
    <property type="project" value="InterPro"/>
</dbReference>
<feature type="compositionally biased region" description="Pro residues" evidence="7">
    <location>
        <begin position="1313"/>
        <end position="1322"/>
    </location>
</feature>
<dbReference type="EMBL" id="JAEHOE010000005">
    <property type="protein sequence ID" value="KAG2500032.1"/>
    <property type="molecule type" value="Genomic_DNA"/>
</dbReference>
<feature type="compositionally biased region" description="Low complexity" evidence="7">
    <location>
        <begin position="1187"/>
        <end position="1204"/>
    </location>
</feature>
<feature type="compositionally biased region" description="Gly residues" evidence="7">
    <location>
        <begin position="1177"/>
        <end position="1186"/>
    </location>
</feature>
<keyword evidence="4" id="KW-0804">Transcription</keyword>
<feature type="compositionally biased region" description="Low complexity" evidence="7">
    <location>
        <begin position="784"/>
        <end position="796"/>
    </location>
</feature>
<dbReference type="PANTHER" id="PTHR45615">
    <property type="entry name" value="MYOSIN HEAVY CHAIN, NON-MUSCLE"/>
    <property type="match status" value="1"/>
</dbReference>
<feature type="region of interest" description="Disordered" evidence="7">
    <location>
        <begin position="428"/>
        <end position="600"/>
    </location>
</feature>
<evidence type="ECO:0000256" key="6">
    <source>
        <dbReference type="SAM" id="Coils"/>
    </source>
</evidence>
<comment type="subcellular location">
    <subcellularLocation>
        <location evidence="1">Nucleus</location>
    </subcellularLocation>
</comment>
<feature type="compositionally biased region" description="Polar residues" evidence="7">
    <location>
        <begin position="833"/>
        <end position="843"/>
    </location>
</feature>
<dbReference type="PROSITE" id="PS51032">
    <property type="entry name" value="AP2_ERF"/>
    <property type="match status" value="2"/>
</dbReference>
<feature type="coiled-coil region" evidence="6">
    <location>
        <begin position="105"/>
        <end position="185"/>
    </location>
</feature>
<feature type="region of interest" description="Disordered" evidence="7">
    <location>
        <begin position="637"/>
        <end position="1055"/>
    </location>
</feature>
<name>A0A835YE95_9CHLO</name>
<feature type="compositionally biased region" description="Polar residues" evidence="7">
    <location>
        <begin position="662"/>
        <end position="673"/>
    </location>
</feature>
<dbReference type="SMART" id="SM00380">
    <property type="entry name" value="AP2"/>
    <property type="match status" value="1"/>
</dbReference>
<feature type="compositionally biased region" description="Low complexity" evidence="7">
    <location>
        <begin position="344"/>
        <end position="358"/>
    </location>
</feature>
<accession>A0A835YE95</accession>
<evidence type="ECO:0000313" key="9">
    <source>
        <dbReference type="EMBL" id="KAG2500032.1"/>
    </source>
</evidence>
<dbReference type="Proteomes" id="UP000612055">
    <property type="component" value="Unassembled WGS sequence"/>
</dbReference>
<keyword evidence="2" id="KW-0805">Transcription regulation</keyword>
<evidence type="ECO:0000256" key="4">
    <source>
        <dbReference type="ARBA" id="ARBA00023163"/>
    </source>
</evidence>
<keyword evidence="6" id="KW-0175">Coiled coil</keyword>
<feature type="compositionally biased region" description="Low complexity" evidence="7">
    <location>
        <begin position="479"/>
        <end position="490"/>
    </location>
</feature>
<keyword evidence="10" id="KW-1185">Reference proteome</keyword>
<keyword evidence="3" id="KW-0238">DNA-binding</keyword>
<dbReference type="SUPFAM" id="SSF54171">
    <property type="entry name" value="DNA-binding domain"/>
    <property type="match status" value="2"/>
</dbReference>
<sequence length="1363" mass="135589">MDVGAQPCPAARHEPQHSQATAAGPLPDTSAAQPVQSCRAVAAASSLRGVAGSGAALHASAAVHASVTALAAAAAGGSGPGPGLAQPGALGAAAQLGHGCGRAAVDDAVSQLRAARSRAVEAQQRERRLREAAEAQAREAEDQRWAAVEGQLEAEVRQQEAEAAAASLRDQLQAAEGRAAEAARETAAAGEREAAAREEAAGLRIALAAAQLGAQAAASGLQAQLQAAREDAEGARQQAQEAQAQTASLQGQLAACQEQLAAAQSQADPLRLEVATLRDTCSRECSLKREHQKRAVQLQNQATAAQFRVGELMQQVTALEARRREAERATAQAQREAARERAAAAEARSAVQQSEERQQQLQSEACRLSGALRQSELELSRAVEITEFLQHSLERERQRANALASGASADVELRRAGVQLPPLLAGGPRAAALSSPRSQAPGGGLGSAVIAPTTPAQRGSGGVGAAPHALPLQPPLLPSPASSAAAAPESGGSRLAAPGGLEPELTAAKGPSGSCLELHVSAVEGPSGSGSRAAAPHTEGPRPELQQDRPPTMAQQAQPSLQAEADRGAEAADALGAAGRQAPAASRLAPPTPSAGPLAGWGLAARASAASAEATAQASPSGRRLLLTGAAVRWLQQRRQLTARGPDAQTEPASQPVPGAQQMGSADQPSSAAPGTGDAAPRTPAQLAALALQGAPAQAQPEQRSAPPVGAQAVVEEAQAETVGDTTAEAGDAPAAAPGAAGSGRGSEEGSGPQPMEGLEGGSGAQAQAAMGPPAAGGAGGAPGASAQGPAGEAEGNISHPLPPLDLGRVLATGQSWSAEQGGPDGSPCEAGSGTQAEPLQPSQGGGKPAATSEAHGQPGGSEGAGLTRPLPAQSDDERSSKRARRERPSGARGDGAQGTAADADGPGASGPKPTEAVAAGSASSVDGNREPGPMAPGAGSSRAGQGMAPPPAAHAEGGGPLLPTAPSGSVGMGGAEGPALGCPTGPSSQPQPEEEEEQAPSNALGTARDEREEQARAPVPLLGGCSSPALGAPATGGPSGAQAPGANGLAGLAEDTKPRGLAAAGAQELPLGVAHTPGSRFRAQIQVQGKVEHLGIHDTPEEAARAFDRAAVQRHNERQCSRKLQINFPSEWSNLAVRPVVPRATLREGHDRGGARLGSANTACGRPVEGDDATRGGDGGAGDESGAGWAPGSSHAGLGLSGLPRGVKQMPGGRYFAQIRRDGKQQYLGTWDTLEQAGRSFDRAAVERYNGGYAKLELNYPSEWSDPAQGRPVVPRVQPAQGGGPGEAGAQPGAAPGAAGSGLDGWLQAQPGPDPASGPRPAPRKRSAAQCSGGPSQGPQPGDGPGGKRGRRGPGAAEGDTE</sequence>